<organism evidence="8 9">
    <name type="scientific">Vibrio cholerae</name>
    <dbReference type="NCBI Taxonomy" id="666"/>
    <lineage>
        <taxon>Bacteria</taxon>
        <taxon>Pseudomonadati</taxon>
        <taxon>Pseudomonadota</taxon>
        <taxon>Gammaproteobacteria</taxon>
        <taxon>Vibrionales</taxon>
        <taxon>Vibrionaceae</taxon>
        <taxon>Vibrio</taxon>
    </lineage>
</organism>
<dbReference type="InterPro" id="IPR029063">
    <property type="entry name" value="SAM-dependent_MTases_sf"/>
</dbReference>
<comment type="catalytic activity">
    <reaction evidence="6">
        <text>a 2'-deoxyadenosine in DNA + S-adenosyl-L-methionine = an N(6)-methyl-2'-deoxyadenosine in DNA + S-adenosyl-L-homocysteine + H(+)</text>
        <dbReference type="Rhea" id="RHEA:15197"/>
        <dbReference type="Rhea" id="RHEA-COMP:12418"/>
        <dbReference type="Rhea" id="RHEA-COMP:12419"/>
        <dbReference type="ChEBI" id="CHEBI:15378"/>
        <dbReference type="ChEBI" id="CHEBI:57856"/>
        <dbReference type="ChEBI" id="CHEBI:59789"/>
        <dbReference type="ChEBI" id="CHEBI:90615"/>
        <dbReference type="ChEBI" id="CHEBI:90616"/>
        <dbReference type="EC" id="2.1.1.72"/>
    </reaction>
</comment>
<dbReference type="AlphaFoldDB" id="A0A655SJZ8"/>
<comment type="similarity">
    <text evidence="1">Belongs to the N(4)/N(6)-methyltransferase family.</text>
</comment>
<keyword evidence="3 8" id="KW-0489">Methyltransferase</keyword>
<dbReference type="GO" id="GO:0009007">
    <property type="term" value="F:site-specific DNA-methyltransferase (adenine-specific) activity"/>
    <property type="evidence" value="ECO:0007669"/>
    <property type="project" value="UniProtKB-EC"/>
</dbReference>
<feature type="domain" description="DNA methylase N-4/N-6" evidence="7">
    <location>
        <begin position="21"/>
        <end position="147"/>
    </location>
</feature>
<evidence type="ECO:0000256" key="5">
    <source>
        <dbReference type="ARBA" id="ARBA00022691"/>
    </source>
</evidence>
<dbReference type="InterPro" id="IPR002295">
    <property type="entry name" value="N4/N6-MTase_EcoPI_Mod-like"/>
</dbReference>
<dbReference type="Pfam" id="PF01555">
    <property type="entry name" value="N6_N4_Mtase"/>
    <property type="match status" value="1"/>
</dbReference>
<name>A0A655SJZ8_VIBCL</name>
<dbReference type="InterPro" id="IPR002941">
    <property type="entry name" value="DNA_methylase_N4/N6"/>
</dbReference>
<accession>A0A655SJZ8</accession>
<dbReference type="GO" id="GO:0008170">
    <property type="term" value="F:N-methyltransferase activity"/>
    <property type="evidence" value="ECO:0007669"/>
    <property type="project" value="InterPro"/>
</dbReference>
<dbReference type="Proteomes" id="UP000044806">
    <property type="component" value="Unassembled WGS sequence"/>
</dbReference>
<evidence type="ECO:0000256" key="2">
    <source>
        <dbReference type="ARBA" id="ARBA00011900"/>
    </source>
</evidence>
<evidence type="ECO:0000256" key="3">
    <source>
        <dbReference type="ARBA" id="ARBA00022603"/>
    </source>
</evidence>
<sequence>MSKIYQMDAVDWLKTLENCSVDLFITDPPYESLEKYRQIGTTTRLKESKSSSNQWFSVFPNTRFEELFREVYRVLKKGSHFYLFCDQETMFLAKPIAESVGFKFWKPIVWDKCAIGMGYHYRARYEFILFFEKGKRKLNDLSVPVIYQVLHMSILRIELETIYA</sequence>
<protein>
    <recommendedName>
        <fullName evidence="2">site-specific DNA-methyltransferase (adenine-specific)</fullName>
        <ecNumber evidence="2">2.1.1.72</ecNumber>
    </recommendedName>
</protein>
<evidence type="ECO:0000259" key="7">
    <source>
        <dbReference type="Pfam" id="PF01555"/>
    </source>
</evidence>
<evidence type="ECO:0000313" key="8">
    <source>
        <dbReference type="EMBL" id="CSB23343.1"/>
    </source>
</evidence>
<dbReference type="GO" id="GO:0032259">
    <property type="term" value="P:methylation"/>
    <property type="evidence" value="ECO:0007669"/>
    <property type="project" value="UniProtKB-KW"/>
</dbReference>
<evidence type="ECO:0000256" key="1">
    <source>
        <dbReference type="ARBA" id="ARBA00006594"/>
    </source>
</evidence>
<keyword evidence="4" id="KW-0808">Transferase</keyword>
<evidence type="ECO:0000256" key="6">
    <source>
        <dbReference type="ARBA" id="ARBA00047942"/>
    </source>
</evidence>
<dbReference type="PRINTS" id="PR00506">
    <property type="entry name" value="D21N6MTFRASE"/>
</dbReference>
<keyword evidence="5" id="KW-0949">S-adenosyl-L-methionine</keyword>
<evidence type="ECO:0000256" key="4">
    <source>
        <dbReference type="ARBA" id="ARBA00022679"/>
    </source>
</evidence>
<dbReference type="GO" id="GO:0003677">
    <property type="term" value="F:DNA binding"/>
    <property type="evidence" value="ECO:0007669"/>
    <property type="project" value="InterPro"/>
</dbReference>
<gene>
    <name evidence="8" type="ORF">ERS013165_03942</name>
</gene>
<dbReference type="EC" id="2.1.1.72" evidence="2"/>
<proteinExistence type="inferred from homology"/>
<reference evidence="8 9" key="1">
    <citation type="submission" date="2015-07" db="EMBL/GenBank/DDBJ databases">
        <authorList>
            <consortium name="Pathogen Informatics"/>
        </authorList>
    </citation>
    <scope>NUCLEOTIDE SEQUENCE [LARGE SCALE GENOMIC DNA]</scope>
    <source>
        <strain evidence="8 9">A51</strain>
    </source>
</reference>
<dbReference type="SUPFAM" id="SSF53335">
    <property type="entry name" value="S-adenosyl-L-methionine-dependent methyltransferases"/>
    <property type="match status" value="1"/>
</dbReference>
<evidence type="ECO:0000313" key="9">
    <source>
        <dbReference type="Proteomes" id="UP000044806"/>
    </source>
</evidence>
<dbReference type="EMBL" id="CWOW01000079">
    <property type="protein sequence ID" value="CSB23343.1"/>
    <property type="molecule type" value="Genomic_DNA"/>
</dbReference>
<dbReference type="Gene3D" id="3.40.50.150">
    <property type="entry name" value="Vaccinia Virus protein VP39"/>
    <property type="match status" value="1"/>
</dbReference>